<evidence type="ECO:0000313" key="2">
    <source>
        <dbReference type="Proteomes" id="UP000182152"/>
    </source>
</evidence>
<protein>
    <submittedName>
        <fullName evidence="1">Uncharacterized protein</fullName>
    </submittedName>
</protein>
<name>A0A1L8WR76_9ENTE</name>
<dbReference type="SUPFAM" id="SSF56784">
    <property type="entry name" value="HAD-like"/>
    <property type="match status" value="1"/>
</dbReference>
<dbReference type="Proteomes" id="UP000182152">
    <property type="component" value="Unassembled WGS sequence"/>
</dbReference>
<evidence type="ECO:0000313" key="1">
    <source>
        <dbReference type="EMBL" id="OJG83547.1"/>
    </source>
</evidence>
<organism evidence="1 2">
    <name type="scientific">Enterococcus ratti</name>
    <dbReference type="NCBI Taxonomy" id="150033"/>
    <lineage>
        <taxon>Bacteria</taxon>
        <taxon>Bacillati</taxon>
        <taxon>Bacillota</taxon>
        <taxon>Bacilli</taxon>
        <taxon>Lactobacillales</taxon>
        <taxon>Enterococcaceae</taxon>
        <taxon>Enterococcus</taxon>
    </lineage>
</organism>
<dbReference type="STRING" id="150033.RV14_GL001425"/>
<dbReference type="EMBL" id="JXLB01000003">
    <property type="protein sequence ID" value="OJG83547.1"/>
    <property type="molecule type" value="Genomic_DNA"/>
</dbReference>
<proteinExistence type="predicted"/>
<comment type="caution">
    <text evidence="1">The sequence shown here is derived from an EMBL/GenBank/DDBJ whole genome shotgun (WGS) entry which is preliminary data.</text>
</comment>
<sequence length="51" mass="6103">MKKNKMVENPYNIKLVAVDMDGTFLRSGYCERRTVSDEFLKLTNIYYHKLE</sequence>
<reference evidence="1 2" key="1">
    <citation type="submission" date="2014-12" db="EMBL/GenBank/DDBJ databases">
        <title>Draft genome sequences of 29 type strains of Enterococci.</title>
        <authorList>
            <person name="Zhong Z."/>
            <person name="Sun Z."/>
            <person name="Liu W."/>
            <person name="Zhang W."/>
            <person name="Zhang H."/>
        </authorList>
    </citation>
    <scope>NUCLEOTIDE SEQUENCE [LARGE SCALE GENOMIC DNA]</scope>
    <source>
        <strain evidence="1 2">DSM 15687</strain>
    </source>
</reference>
<gene>
    <name evidence="1" type="ORF">RV14_GL001425</name>
</gene>
<keyword evidence="2" id="KW-1185">Reference proteome</keyword>
<accession>A0A1L8WR76</accession>
<dbReference type="InterPro" id="IPR036412">
    <property type="entry name" value="HAD-like_sf"/>
</dbReference>
<dbReference type="AlphaFoldDB" id="A0A1L8WR76"/>